<proteinExistence type="predicted"/>
<feature type="transmembrane region" description="Helical" evidence="1">
    <location>
        <begin position="37"/>
        <end position="65"/>
    </location>
</feature>
<evidence type="ECO:0000256" key="1">
    <source>
        <dbReference type="SAM" id="Phobius"/>
    </source>
</evidence>
<dbReference type="EMBL" id="WMIE01000005">
    <property type="protein sequence ID" value="MTH78348.1"/>
    <property type="molecule type" value="Genomic_DNA"/>
</dbReference>
<evidence type="ECO:0000313" key="2">
    <source>
        <dbReference type="EMBL" id="MTH78348.1"/>
    </source>
</evidence>
<gene>
    <name evidence="2" type="ORF">GL286_11450</name>
</gene>
<accession>A0A6L6JB40</accession>
<comment type="caution">
    <text evidence="2">The sequence shown here is derived from an EMBL/GenBank/DDBJ whole genome shotgun (WGS) entry which is preliminary data.</text>
</comment>
<keyword evidence="3" id="KW-1185">Reference proteome</keyword>
<organism evidence="2 3">
    <name type="scientific">Paracoccus aestuariivivens</name>
    <dbReference type="NCBI Taxonomy" id="1820333"/>
    <lineage>
        <taxon>Bacteria</taxon>
        <taxon>Pseudomonadati</taxon>
        <taxon>Pseudomonadota</taxon>
        <taxon>Alphaproteobacteria</taxon>
        <taxon>Rhodobacterales</taxon>
        <taxon>Paracoccaceae</taxon>
        <taxon>Paracoccus</taxon>
    </lineage>
</organism>
<dbReference type="OrthoDB" id="7745385at2"/>
<sequence>MSGWLWIIAALILAALEIVLPGWFFLGIALATGLMGLALLVGIWTGGLPVTLVVTAMLSGVIWLVMRRIFGSSRGDVRIWTRDINDDP</sequence>
<keyword evidence="1" id="KW-0472">Membrane</keyword>
<dbReference type="RefSeq" id="WP_155095693.1">
    <property type="nucleotide sequence ID" value="NZ_WMIE01000005.1"/>
</dbReference>
<name>A0A6L6JB40_9RHOB</name>
<keyword evidence="1" id="KW-1133">Transmembrane helix</keyword>
<reference evidence="2 3" key="1">
    <citation type="submission" date="2019-11" db="EMBL/GenBank/DDBJ databases">
        <authorList>
            <person name="Dong K."/>
        </authorList>
    </citation>
    <scope>NUCLEOTIDE SEQUENCE [LARGE SCALE GENOMIC DNA]</scope>
    <source>
        <strain evidence="2 3">NBRC 111993</strain>
    </source>
</reference>
<dbReference type="AlphaFoldDB" id="A0A6L6JB40"/>
<protein>
    <recommendedName>
        <fullName evidence="4">NfeD family protein</fullName>
    </recommendedName>
</protein>
<dbReference type="Proteomes" id="UP000478183">
    <property type="component" value="Unassembled WGS sequence"/>
</dbReference>
<evidence type="ECO:0000313" key="3">
    <source>
        <dbReference type="Proteomes" id="UP000478183"/>
    </source>
</evidence>
<feature type="transmembrane region" description="Helical" evidence="1">
    <location>
        <begin position="7"/>
        <end position="31"/>
    </location>
</feature>
<evidence type="ECO:0008006" key="4">
    <source>
        <dbReference type="Google" id="ProtNLM"/>
    </source>
</evidence>
<keyword evidence="1" id="KW-0812">Transmembrane</keyword>